<reference evidence="2" key="1">
    <citation type="submission" date="2016-10" db="EMBL/GenBank/DDBJ databases">
        <authorList>
            <person name="Varghese N."/>
            <person name="Submissions S."/>
        </authorList>
    </citation>
    <scope>NUCLEOTIDE SEQUENCE [LARGE SCALE GENOMIC DNA]</scope>
    <source>
        <strain evidence="2">CGMCC 1.10369</strain>
    </source>
</reference>
<dbReference type="EMBL" id="FNIL01000001">
    <property type="protein sequence ID" value="SDN35761.1"/>
    <property type="molecule type" value="Genomic_DNA"/>
</dbReference>
<dbReference type="AlphaFoldDB" id="A0A1H0AQV3"/>
<keyword evidence="2" id="KW-1185">Reference proteome</keyword>
<dbReference type="Proteomes" id="UP000198778">
    <property type="component" value="Unassembled WGS sequence"/>
</dbReference>
<accession>A0A1H0AQV3</accession>
<evidence type="ECO:0000313" key="1">
    <source>
        <dbReference type="EMBL" id="SDN35761.1"/>
    </source>
</evidence>
<protein>
    <recommendedName>
        <fullName evidence="3">DUF2777 family protein</fullName>
    </recommendedName>
</protein>
<name>A0A1H0AQV3_9BACI</name>
<dbReference type="InterPro" id="IPR024488">
    <property type="entry name" value="DUF2777"/>
</dbReference>
<evidence type="ECO:0000313" key="2">
    <source>
        <dbReference type="Proteomes" id="UP000198778"/>
    </source>
</evidence>
<dbReference type="STRING" id="745820.SAMN04488053_101578"/>
<organism evidence="1 2">
    <name type="scientific">Alkalicoccus daliensis</name>
    <dbReference type="NCBI Taxonomy" id="745820"/>
    <lineage>
        <taxon>Bacteria</taxon>
        <taxon>Bacillati</taxon>
        <taxon>Bacillota</taxon>
        <taxon>Bacilli</taxon>
        <taxon>Bacillales</taxon>
        <taxon>Bacillaceae</taxon>
        <taxon>Alkalicoccus</taxon>
    </lineage>
</organism>
<dbReference type="OrthoDB" id="2942325at2"/>
<sequence>MDRETAKQYVNKFVVINKGLYGKYVGVLNEIISEPKKPWSGKITIKGILSTPLLDKTEQSMLPLAYEKDESVTVNGSKIDIYSGDFKLSYRESFAQALKREWDQERDILEQKENHLLLIQQELKKWQMEHVLDQASYVYYKVTKKGKDLYIYDELKEDSLLLDGCPFEFEIQIDAEWVSAWYDYDLFFRTEEGNQLKVADGTMLRLNKEQFDPYKMLTNELEPASLQALEKGLKQLNIGHENCVHCHNSLLIQLLAPPEEKQFSGVNFISYSTGSNQILVQHHYERIIKEKATDYIFDRFEFTSDKGSRSIASYTTEVSQD</sequence>
<dbReference type="Pfam" id="PF10949">
    <property type="entry name" value="DUF2777"/>
    <property type="match status" value="1"/>
</dbReference>
<evidence type="ECO:0008006" key="3">
    <source>
        <dbReference type="Google" id="ProtNLM"/>
    </source>
</evidence>
<proteinExistence type="predicted"/>
<dbReference type="RefSeq" id="WP_090840380.1">
    <property type="nucleotide sequence ID" value="NZ_FNIL01000001.1"/>
</dbReference>
<gene>
    <name evidence="1" type="ORF">SAMN04488053_101578</name>
</gene>